<dbReference type="InterPro" id="IPR000792">
    <property type="entry name" value="Tscrpt_reg_LuxR_C"/>
</dbReference>
<dbReference type="RefSeq" id="WP_377354554.1">
    <property type="nucleotide sequence ID" value="NZ_JBHTLQ010000059.1"/>
</dbReference>
<dbReference type="EMBL" id="JBHTLQ010000059">
    <property type="protein sequence ID" value="MFD1192469.1"/>
    <property type="molecule type" value="Genomic_DNA"/>
</dbReference>
<dbReference type="Proteomes" id="UP001597216">
    <property type="component" value="Unassembled WGS sequence"/>
</dbReference>
<keyword evidence="1" id="KW-0472">Membrane</keyword>
<dbReference type="SUPFAM" id="SSF46894">
    <property type="entry name" value="C-terminal effector domain of the bipartite response regulators"/>
    <property type="match status" value="1"/>
</dbReference>
<comment type="caution">
    <text evidence="3">The sequence shown here is derived from an EMBL/GenBank/DDBJ whole genome shotgun (WGS) entry which is preliminary data.</text>
</comment>
<feature type="transmembrane region" description="Helical" evidence="1">
    <location>
        <begin position="51"/>
        <end position="71"/>
    </location>
</feature>
<evidence type="ECO:0000313" key="3">
    <source>
        <dbReference type="EMBL" id="MFD1192469.1"/>
    </source>
</evidence>
<name>A0ABW3T5L6_9CAUL</name>
<evidence type="ECO:0000259" key="2">
    <source>
        <dbReference type="SMART" id="SM00421"/>
    </source>
</evidence>
<dbReference type="SMART" id="SM00421">
    <property type="entry name" value="HTH_LUXR"/>
    <property type="match status" value="1"/>
</dbReference>
<keyword evidence="1" id="KW-0812">Transmembrane</keyword>
<proteinExistence type="predicted"/>
<evidence type="ECO:0000256" key="1">
    <source>
        <dbReference type="SAM" id="Phobius"/>
    </source>
</evidence>
<evidence type="ECO:0000313" key="4">
    <source>
        <dbReference type="Proteomes" id="UP001597216"/>
    </source>
</evidence>
<sequence>MAQPRPARTASGDRLARAVSFVVALQAVAAVFFIVDAAADIRETGPSPHVVVEAIIAAALLGGVVVGALQVRRMWTEGRRRQAALAVAAGALSEVAAQKFRDWKLTPAEADVAIFALKGLEVAEIAALRGSAAGTVRAQLTRVYEKAGVNSRAGLATLFLEDLMAEPLVPPPT</sequence>
<reference evidence="4" key="1">
    <citation type="journal article" date="2019" name="Int. J. Syst. Evol. Microbiol.">
        <title>The Global Catalogue of Microorganisms (GCM) 10K type strain sequencing project: providing services to taxonomists for standard genome sequencing and annotation.</title>
        <authorList>
            <consortium name="The Broad Institute Genomics Platform"/>
            <consortium name="The Broad Institute Genome Sequencing Center for Infectious Disease"/>
            <person name="Wu L."/>
            <person name="Ma J."/>
        </authorList>
    </citation>
    <scope>NUCLEOTIDE SEQUENCE [LARGE SCALE GENOMIC DNA]</scope>
    <source>
        <strain evidence="4">CCUG 55074</strain>
    </source>
</reference>
<keyword evidence="4" id="KW-1185">Reference proteome</keyword>
<protein>
    <submittedName>
        <fullName evidence="3">Helix-turn-helix transcriptional regulator</fullName>
    </submittedName>
</protein>
<dbReference type="Gene3D" id="1.10.10.10">
    <property type="entry name" value="Winged helix-like DNA-binding domain superfamily/Winged helix DNA-binding domain"/>
    <property type="match status" value="1"/>
</dbReference>
<keyword evidence="1" id="KW-1133">Transmembrane helix</keyword>
<organism evidence="3 4">
    <name type="scientific">Phenylobacterium conjunctum</name>
    <dbReference type="NCBI Taxonomy" id="1298959"/>
    <lineage>
        <taxon>Bacteria</taxon>
        <taxon>Pseudomonadati</taxon>
        <taxon>Pseudomonadota</taxon>
        <taxon>Alphaproteobacteria</taxon>
        <taxon>Caulobacterales</taxon>
        <taxon>Caulobacteraceae</taxon>
        <taxon>Phenylobacterium</taxon>
    </lineage>
</organism>
<accession>A0ABW3T5L6</accession>
<gene>
    <name evidence="3" type="ORF">ACFQ27_17905</name>
</gene>
<dbReference type="InterPro" id="IPR016032">
    <property type="entry name" value="Sig_transdc_resp-reg_C-effctor"/>
</dbReference>
<feature type="domain" description="HTH luxR-type" evidence="2">
    <location>
        <begin position="102"/>
        <end position="159"/>
    </location>
</feature>
<feature type="transmembrane region" description="Helical" evidence="1">
    <location>
        <begin position="21"/>
        <end position="39"/>
    </location>
</feature>
<dbReference type="InterPro" id="IPR036388">
    <property type="entry name" value="WH-like_DNA-bd_sf"/>
</dbReference>